<feature type="transmembrane region" description="Helical" evidence="2">
    <location>
        <begin position="927"/>
        <end position="945"/>
    </location>
</feature>
<name>A0A9N9C267_9GLOM</name>
<keyword evidence="1" id="KW-0677">Repeat</keyword>
<reference evidence="3" key="1">
    <citation type="submission" date="2021-06" db="EMBL/GenBank/DDBJ databases">
        <authorList>
            <person name="Kallberg Y."/>
            <person name="Tangrot J."/>
            <person name="Rosling A."/>
        </authorList>
    </citation>
    <scope>NUCLEOTIDE SEQUENCE</scope>
    <source>
        <strain evidence="3">UK204</strain>
    </source>
</reference>
<keyword evidence="2" id="KW-0812">Transmembrane</keyword>
<feature type="transmembrane region" description="Helical" evidence="2">
    <location>
        <begin position="712"/>
        <end position="734"/>
    </location>
</feature>
<keyword evidence="2" id="KW-0472">Membrane</keyword>
<dbReference type="GO" id="GO:0098703">
    <property type="term" value="P:calcium ion import across plasma membrane"/>
    <property type="evidence" value="ECO:0007669"/>
    <property type="project" value="TreeGrafter"/>
</dbReference>
<accession>A0A9N9C267</accession>
<feature type="transmembrane region" description="Helical" evidence="2">
    <location>
        <begin position="957"/>
        <end position="984"/>
    </location>
</feature>
<dbReference type="AlphaFoldDB" id="A0A9N9C267"/>
<organism evidence="3 4">
    <name type="scientific">Funneliformis caledonium</name>
    <dbReference type="NCBI Taxonomy" id="1117310"/>
    <lineage>
        <taxon>Eukaryota</taxon>
        <taxon>Fungi</taxon>
        <taxon>Fungi incertae sedis</taxon>
        <taxon>Mucoromycota</taxon>
        <taxon>Glomeromycotina</taxon>
        <taxon>Glomeromycetes</taxon>
        <taxon>Glomerales</taxon>
        <taxon>Glomeraceae</taxon>
        <taxon>Funneliformis</taxon>
    </lineage>
</organism>
<protein>
    <submittedName>
        <fullName evidence="3">2807_t:CDS:1</fullName>
    </submittedName>
</protein>
<dbReference type="GO" id="GO:0005216">
    <property type="term" value="F:monoatomic ion channel activity"/>
    <property type="evidence" value="ECO:0007669"/>
    <property type="project" value="InterPro"/>
</dbReference>
<evidence type="ECO:0000256" key="2">
    <source>
        <dbReference type="SAM" id="Phobius"/>
    </source>
</evidence>
<dbReference type="GO" id="GO:0005886">
    <property type="term" value="C:plasma membrane"/>
    <property type="evidence" value="ECO:0007669"/>
    <property type="project" value="TreeGrafter"/>
</dbReference>
<dbReference type="EMBL" id="CAJVPQ010002168">
    <property type="protein sequence ID" value="CAG8586203.1"/>
    <property type="molecule type" value="Genomic_DNA"/>
</dbReference>
<feature type="transmembrane region" description="Helical" evidence="2">
    <location>
        <begin position="1047"/>
        <end position="1072"/>
    </location>
</feature>
<feature type="transmembrane region" description="Helical" evidence="2">
    <location>
        <begin position="891"/>
        <end position="915"/>
    </location>
</feature>
<dbReference type="OrthoDB" id="10440257at2759"/>
<sequence length="1148" mass="135335">MSFESSTKDHGQKRYQIAISRDGNYAVTFDTETLQVKILKNTDHRKFFTSKVKKNVESSEQNVSNGIDEIDKTVASLQLKEDLFIADKNERLTPRTSNDVQWSIDISNIDEENFIFIAVSRLDKFMEKTGENNTRDEKAKMVVKKYYNGNNGDARINCINCIPKDSTDFGTAIYCLELKNDDQADIIKSNFNRLSGICKFVEAMNPEEFENDVESDYILKKFLLLNHNGIYSFKYNKKNKSFNDVEKFNYPDIVTKEFNALHDSPDMNEIKVTQESIQDYMNLILSHINKKYFLVEVNKVLEVHDLTEMRLKTSVKSIYNNKYNNYKYKKVYSIDKQKLQICISLGPQTIGIFLMEHGSEIAIKTFEKINILLIEFINSDEKLLLIGSDTKNNNDLKIIIWDIYDTDNVETIALKKLTTEHLSTCLASTSGNLLQVNDEGKVTSILKMIETITNKLKNNNSENSDFKEYILNNKEPSPSKKLGNHTIYFYENYVNDNNFEPAVKEPEPWVTKQYEKISFYLYNNHLEVLQLIVGMSTIQIWHQFHDKNNEKKNLPNEGKPFLEFIWTNGIPENQENEYHKLHISNVRFGSKFFRLEVYWYEKEMNNQLNEEYRLSKEIITEKMKNMEDIKGMKIKKKIIEWNDINENAKGIRYACEALESLNMHAKSLTSYDKTHKYNEMVKYINHIVWRYTAKRPQRYRLLDVRYRIMKNLILGNCNHLIHYLLFGFSMDLYIPKHYKPNDAMIVTYILEYYVLYADDFVSLLKTVSDAYFLLNILKYEECTRMLKNEWHTFEKDSSKDSKTLFEQFQLLISKLKSPDYDIKSSRLNKVQRNSDYTLILKHILLFLFIPRWYKTNQDESNLIPYEDIDDMFDLPVIEKTIQHRWPSANSYVFFLFLRFFTFGLCFMFISFVYIGELGEISAKGLEYFIYLLIGIFYYLAIYLLITELMQLTHHGFIKYLSIVFNWFDLLSIVIPVAVMTAILIKSSKGFGSPEAKDLNLIVGISYSILIIWIQLILYFRLIPIAAYFWTNSNWIQRDLYTSWSVEIFTIIASILIVIILQNMLIAIMGNVYESAAAKSKQAVLKYKAIQISDYEDLQHRFDFWYQDPDFVPSKEHARNFKNAIHQDKYISEFAKDLDYDQDSIWKFE</sequence>
<keyword evidence="2" id="KW-1133">Transmembrane helix</keyword>
<feature type="transmembrane region" description="Helical" evidence="2">
    <location>
        <begin position="1004"/>
        <end position="1027"/>
    </location>
</feature>
<evidence type="ECO:0000313" key="3">
    <source>
        <dbReference type="EMBL" id="CAG8586203.1"/>
    </source>
</evidence>
<gene>
    <name evidence="3" type="ORF">FCALED_LOCUS7850</name>
</gene>
<dbReference type="InterPro" id="IPR024862">
    <property type="entry name" value="TRPV"/>
</dbReference>
<evidence type="ECO:0000313" key="4">
    <source>
        <dbReference type="Proteomes" id="UP000789570"/>
    </source>
</evidence>
<proteinExistence type="predicted"/>
<dbReference type="PANTHER" id="PTHR10582">
    <property type="entry name" value="TRANSIENT RECEPTOR POTENTIAL ION CHANNEL PROTEIN"/>
    <property type="match status" value="1"/>
</dbReference>
<keyword evidence="4" id="KW-1185">Reference proteome</keyword>
<comment type="caution">
    <text evidence="3">The sequence shown here is derived from an EMBL/GenBank/DDBJ whole genome shotgun (WGS) entry which is preliminary data.</text>
</comment>
<evidence type="ECO:0000256" key="1">
    <source>
        <dbReference type="ARBA" id="ARBA00022737"/>
    </source>
</evidence>
<dbReference type="PANTHER" id="PTHR10582:SF2">
    <property type="entry name" value="INACTIVE"/>
    <property type="match status" value="1"/>
</dbReference>
<dbReference type="Proteomes" id="UP000789570">
    <property type="component" value="Unassembled WGS sequence"/>
</dbReference>